<dbReference type="Gene3D" id="3.40.50.150">
    <property type="entry name" value="Vaccinia Virus protein VP39"/>
    <property type="match status" value="1"/>
</dbReference>
<dbReference type="InterPro" id="IPR050953">
    <property type="entry name" value="N4_N6_ade-DNA_methylase"/>
</dbReference>
<evidence type="ECO:0000256" key="6">
    <source>
        <dbReference type="ARBA" id="ARBA00047942"/>
    </source>
</evidence>
<evidence type="ECO:0000256" key="1">
    <source>
        <dbReference type="ARBA" id="ARBA00006594"/>
    </source>
</evidence>
<comment type="catalytic activity">
    <reaction evidence="6">
        <text>a 2'-deoxyadenosine in DNA + S-adenosyl-L-methionine = an N(6)-methyl-2'-deoxyadenosine in DNA + S-adenosyl-L-homocysteine + H(+)</text>
        <dbReference type="Rhea" id="RHEA:15197"/>
        <dbReference type="Rhea" id="RHEA-COMP:12418"/>
        <dbReference type="Rhea" id="RHEA-COMP:12419"/>
        <dbReference type="ChEBI" id="CHEBI:15378"/>
        <dbReference type="ChEBI" id="CHEBI:57856"/>
        <dbReference type="ChEBI" id="CHEBI:59789"/>
        <dbReference type="ChEBI" id="CHEBI:90615"/>
        <dbReference type="ChEBI" id="CHEBI:90616"/>
        <dbReference type="EC" id="2.1.1.72"/>
    </reaction>
</comment>
<keyword evidence="9" id="KW-1185">Reference proteome</keyword>
<dbReference type="OrthoDB" id="9815272at2"/>
<accession>G2LL52</accession>
<dbReference type="STRING" id="981222.Cabther_B0731"/>
<dbReference type="GO" id="GO:0003676">
    <property type="term" value="F:nucleic acid binding"/>
    <property type="evidence" value="ECO:0007669"/>
    <property type="project" value="InterPro"/>
</dbReference>
<dbReference type="HOGENOM" id="CLU_025185_0_0_0"/>
<dbReference type="EC" id="2.1.1.72" evidence="2"/>
<dbReference type="SUPFAM" id="SSF53335">
    <property type="entry name" value="S-adenosyl-L-methionine-dependent methyltransferases"/>
    <property type="match status" value="1"/>
</dbReference>
<dbReference type="EMBL" id="CP002515">
    <property type="protein sequence ID" value="AEP13728.1"/>
    <property type="molecule type" value="Genomic_DNA"/>
</dbReference>
<keyword evidence="3" id="KW-0489">Methyltransferase</keyword>
<proteinExistence type="inferred from homology"/>
<dbReference type="Pfam" id="PF07669">
    <property type="entry name" value="Eco57I"/>
    <property type="match status" value="1"/>
</dbReference>
<gene>
    <name evidence="8" type="ordered locus">Cabther_B0731</name>
</gene>
<dbReference type="CDD" id="cd02440">
    <property type="entry name" value="AdoMet_MTases"/>
    <property type="match status" value="1"/>
</dbReference>
<dbReference type="InterPro" id="IPR011639">
    <property type="entry name" value="MethylTrfase_TaqI-like_dom"/>
</dbReference>
<dbReference type="PANTHER" id="PTHR33841:SF5">
    <property type="entry name" value="DNA METHYLASE (MODIFICATION METHYLASE) (METHYLTRANSFERASE)-RELATED"/>
    <property type="match status" value="1"/>
</dbReference>
<dbReference type="GO" id="GO:0006304">
    <property type="term" value="P:DNA modification"/>
    <property type="evidence" value="ECO:0007669"/>
    <property type="project" value="InterPro"/>
</dbReference>
<evidence type="ECO:0000313" key="9">
    <source>
        <dbReference type="Proteomes" id="UP000006791"/>
    </source>
</evidence>
<sequence>MVVKSQIYRHEAVMQRASATLWKPDEQQVDEPLLETVENMRRHLSEHLGRQRRALWGQFFTPAAIALFMAESFEARQPALRVLDAGAGVGSLSAAFVTAMARREHRPQAISITAFEIDPRLIPYLQTTLDLCRAASRAAGIQFDARIVEGNFLEAGPRTLTGDLFTPGLGEGFDCAILNPPYRKIRSDSRDRQLLRAMGVETSNLYAGFLAVATTLLAPGGEIVAITPRSFCNGPYFEPFRRFFLKAMRFRRIHVFDRRDCAFADDAVLQENIIFRAVKAADGTDDVVVSGSPDLKGANRHIQTVKHADLVRPGDPHLFIHVVPDTDGQGVRRRMLELECTLEELGLAVSTGRVVDFRAKHLLCLQPEPNTVPLIYPCHLQRGFVEWPGCRARKPNALVLGPGAQKLLVPKGCYVLVKRFSAKEERRRVVAGIYDPLRLPPAEQVAFENHLNFYHVRGAGLPVNLAKGLAAFLNSTLVDTYFRQFSGHTQVNATDLRSLRYPARDKLVRIGQHIGTTFPDQAEVDRLVREVVSHG</sequence>
<dbReference type="PRINTS" id="PR00507">
    <property type="entry name" value="N12N6MTFRASE"/>
</dbReference>
<feature type="domain" description="Type II methyltransferase M.TaqI-like" evidence="7">
    <location>
        <begin position="169"/>
        <end position="259"/>
    </location>
</feature>
<dbReference type="InterPro" id="IPR029063">
    <property type="entry name" value="SAM-dependent_MTases_sf"/>
</dbReference>
<protein>
    <recommendedName>
        <fullName evidence="2">site-specific DNA-methyltransferase (adenine-specific)</fullName>
        <ecNumber evidence="2">2.1.1.72</ecNumber>
    </recommendedName>
</protein>
<evidence type="ECO:0000256" key="5">
    <source>
        <dbReference type="ARBA" id="ARBA00022691"/>
    </source>
</evidence>
<evidence type="ECO:0000256" key="3">
    <source>
        <dbReference type="ARBA" id="ARBA00022603"/>
    </source>
</evidence>
<evidence type="ECO:0000256" key="4">
    <source>
        <dbReference type="ARBA" id="ARBA00022679"/>
    </source>
</evidence>
<dbReference type="Proteomes" id="UP000006791">
    <property type="component" value="Chromosome 2"/>
</dbReference>
<evidence type="ECO:0000256" key="2">
    <source>
        <dbReference type="ARBA" id="ARBA00011900"/>
    </source>
</evidence>
<dbReference type="PANTHER" id="PTHR33841">
    <property type="entry name" value="DNA METHYLTRANSFERASE YEEA-RELATED"/>
    <property type="match status" value="1"/>
</dbReference>
<dbReference type="PROSITE" id="PS00092">
    <property type="entry name" value="N6_MTASE"/>
    <property type="match status" value="1"/>
</dbReference>
<evidence type="ECO:0000259" key="7">
    <source>
        <dbReference type="Pfam" id="PF07669"/>
    </source>
</evidence>
<dbReference type="REBASE" id="488362">
    <property type="entry name" value="M.CthBORF731P"/>
</dbReference>
<reference evidence="8 9" key="1">
    <citation type="journal article" date="2012" name="Environ. Microbiol.">
        <title>Complete genome of Candidatus Chloracidobacterium thermophilum, a chlorophyll-based photoheterotroph belonging to the phylum Acidobacteria.</title>
        <authorList>
            <person name="Garcia Costas A.M."/>
            <person name="Liu Z."/>
            <person name="Tomsho L.P."/>
            <person name="Schuster S.C."/>
            <person name="Ward D.M."/>
            <person name="Bryant D.A."/>
        </authorList>
    </citation>
    <scope>NUCLEOTIDE SEQUENCE [LARGE SCALE GENOMIC DNA]</scope>
    <source>
        <strain evidence="8 9">B</strain>
    </source>
</reference>
<comment type="similarity">
    <text evidence="1">Belongs to the N(4)/N(6)-methyltransferase family.</text>
</comment>
<dbReference type="GO" id="GO:0032259">
    <property type="term" value="P:methylation"/>
    <property type="evidence" value="ECO:0007669"/>
    <property type="project" value="UniProtKB-KW"/>
</dbReference>
<dbReference type="InterPro" id="IPR002052">
    <property type="entry name" value="DNA_methylase_N6_adenine_CS"/>
</dbReference>
<keyword evidence="5" id="KW-0949">S-adenosyl-L-methionine</keyword>
<name>G2LL52_CHLTF</name>
<dbReference type="AlphaFoldDB" id="G2LL52"/>
<dbReference type="GO" id="GO:0009007">
    <property type="term" value="F:site-specific DNA-methyltransferase (adenine-specific) activity"/>
    <property type="evidence" value="ECO:0007669"/>
    <property type="project" value="UniProtKB-EC"/>
</dbReference>
<keyword evidence="4" id="KW-0808">Transferase</keyword>
<dbReference type="KEGG" id="ctm:Cabther_B0731"/>
<evidence type="ECO:0000313" key="8">
    <source>
        <dbReference type="EMBL" id="AEP13728.1"/>
    </source>
</evidence>
<organism evidence="8 9">
    <name type="scientific">Chloracidobacterium thermophilum (strain B)</name>
    <dbReference type="NCBI Taxonomy" id="981222"/>
    <lineage>
        <taxon>Bacteria</taxon>
        <taxon>Pseudomonadati</taxon>
        <taxon>Acidobacteriota</taxon>
        <taxon>Terriglobia</taxon>
        <taxon>Terriglobales</taxon>
        <taxon>Acidobacteriaceae</taxon>
        <taxon>Chloracidobacterium</taxon>
    </lineage>
</organism>